<dbReference type="SUPFAM" id="SSF46785">
    <property type="entry name" value="Winged helix' DNA-binding domain"/>
    <property type="match status" value="1"/>
</dbReference>
<dbReference type="SUPFAM" id="SSF53067">
    <property type="entry name" value="Actin-like ATPase domain"/>
    <property type="match status" value="1"/>
</dbReference>
<dbReference type="InterPro" id="IPR036388">
    <property type="entry name" value="WH-like_DNA-bd_sf"/>
</dbReference>
<dbReference type="InterPro" id="IPR043129">
    <property type="entry name" value="ATPase_NBD"/>
</dbReference>
<keyword evidence="3" id="KW-0614">Plasmid</keyword>
<geneLocation type="plasmid" evidence="3 4">
    <name>pW43D</name>
</geneLocation>
<evidence type="ECO:0000313" key="3">
    <source>
        <dbReference type="EMBL" id="AZV81036.1"/>
    </source>
</evidence>
<dbReference type="Pfam" id="PF00480">
    <property type="entry name" value="ROK"/>
    <property type="match status" value="1"/>
</dbReference>
<name>A0A3T0NAH7_9RHOB</name>
<dbReference type="Proteomes" id="UP000283063">
    <property type="component" value="Plasmid pW43D"/>
</dbReference>
<dbReference type="InterPro" id="IPR036390">
    <property type="entry name" value="WH_DNA-bd_sf"/>
</dbReference>
<evidence type="ECO:0000256" key="1">
    <source>
        <dbReference type="ARBA" id="ARBA00006479"/>
    </source>
</evidence>
<comment type="similarity">
    <text evidence="1">Belongs to the ROK (NagC/XylR) family.</text>
</comment>
<dbReference type="PANTHER" id="PTHR18964:SF149">
    <property type="entry name" value="BIFUNCTIONAL UDP-N-ACETYLGLUCOSAMINE 2-EPIMERASE_N-ACETYLMANNOSAMINE KINASE"/>
    <property type="match status" value="1"/>
</dbReference>
<dbReference type="EMBL" id="CP033223">
    <property type="protein sequence ID" value="AZV81036.1"/>
    <property type="molecule type" value="Genomic_DNA"/>
</dbReference>
<reference evidence="3 4" key="1">
    <citation type="submission" date="2018-10" db="EMBL/GenBank/DDBJ databases">
        <title>Parasedimentitalea marina sp. nov., a psychrophilic bacterium isolated from deep seawater of the New Britain Trench.</title>
        <authorList>
            <person name="Cao J."/>
        </authorList>
    </citation>
    <scope>NUCLEOTIDE SEQUENCE [LARGE SCALE GENOMIC DNA]</scope>
    <source>
        <strain evidence="3 4">W43</strain>
        <plasmid evidence="3 4">pW43D</plasmid>
    </source>
</reference>
<dbReference type="Gene3D" id="1.10.10.10">
    <property type="entry name" value="Winged helix-like DNA-binding domain superfamily/Winged helix DNA-binding domain"/>
    <property type="match status" value="1"/>
</dbReference>
<protein>
    <submittedName>
        <fullName evidence="3">ROK family transcriptional regulator</fullName>
    </submittedName>
</protein>
<evidence type="ECO:0000259" key="2">
    <source>
        <dbReference type="Pfam" id="PF12802"/>
    </source>
</evidence>
<dbReference type="PANTHER" id="PTHR18964">
    <property type="entry name" value="ROK (REPRESSOR, ORF, KINASE) FAMILY"/>
    <property type="match status" value="1"/>
</dbReference>
<evidence type="ECO:0000313" key="4">
    <source>
        <dbReference type="Proteomes" id="UP000283063"/>
    </source>
</evidence>
<gene>
    <name evidence="3" type="ORF">EBB79_24440</name>
</gene>
<organism evidence="3 4">
    <name type="scientific">Parasedimentitalea marina</name>
    <dbReference type="NCBI Taxonomy" id="2483033"/>
    <lineage>
        <taxon>Bacteria</taxon>
        <taxon>Pseudomonadati</taxon>
        <taxon>Pseudomonadota</taxon>
        <taxon>Alphaproteobacteria</taxon>
        <taxon>Rhodobacterales</taxon>
        <taxon>Paracoccaceae</taxon>
        <taxon>Parasedimentitalea</taxon>
    </lineage>
</organism>
<dbReference type="AlphaFoldDB" id="A0A3T0NAH7"/>
<dbReference type="InterPro" id="IPR000835">
    <property type="entry name" value="HTH_MarR-typ"/>
</dbReference>
<dbReference type="KEGG" id="sedi:EBB79_24440"/>
<keyword evidence="4" id="KW-1185">Reference proteome</keyword>
<proteinExistence type="inferred from homology"/>
<dbReference type="OrthoDB" id="9810372at2"/>
<dbReference type="Pfam" id="PF12802">
    <property type="entry name" value="MarR_2"/>
    <property type="match status" value="1"/>
</dbReference>
<sequence>MASTPPLKGSNAGRSRIRNRTAVLGQIYHSGELGRAELARSLDLSVQAVSNIIADLLQDGLLVEKGARSAKRGLPAVQYGIAPTGGFALGIEIRPTVIHAAMLDMLGNTVFTHRSILADAQPDAVIPEVTRLRDLALQSVPDARDRLLGAGIVMPGPFGATGLSGRETDLPNWQDVDPVELFQTALDLPIEVSNDANAAAMAERISGCALGLDSYGYLYFGSGLGLGLVSQGHLIRGAFGNAGEIGHIPVPTPLGSAPLETRLSRMSVQHHLILAGHENIDFETLEALFAKSDPDLMMWLASATDALGHATQIIENIFDPRTIILGGAMPETILHHLVSNVDLHSASVSLRDDNSQPRLQCGTSGRLVATLGAAALILNKRLMPNAVTL</sequence>
<dbReference type="Gene3D" id="3.30.420.40">
    <property type="match status" value="2"/>
</dbReference>
<accession>A0A3T0NAH7</accession>
<feature type="domain" description="HTH marR-type" evidence="2">
    <location>
        <begin position="21"/>
        <end position="72"/>
    </location>
</feature>
<dbReference type="GO" id="GO:0003700">
    <property type="term" value="F:DNA-binding transcription factor activity"/>
    <property type="evidence" value="ECO:0007669"/>
    <property type="project" value="InterPro"/>
</dbReference>
<dbReference type="InterPro" id="IPR000600">
    <property type="entry name" value="ROK"/>
</dbReference>